<dbReference type="GeneID" id="94583352"/>
<dbReference type="RefSeq" id="XP_068138838.1">
    <property type="nucleotide sequence ID" value="XM_068282737.1"/>
</dbReference>
<reference evidence="2 3" key="1">
    <citation type="journal article" date="2016" name="PLoS ONE">
        <title>Sequence Assembly of Yarrowia lipolytica Strain W29/CLIB89 Shows Transposable Element Diversity.</title>
        <authorList>
            <person name="Magnan C."/>
            <person name="Yu J."/>
            <person name="Chang I."/>
            <person name="Jahn E."/>
            <person name="Kanomata Y."/>
            <person name="Wu J."/>
            <person name="Zeller M."/>
            <person name="Oakes M."/>
            <person name="Baldi P."/>
            <person name="Sandmeyer S."/>
        </authorList>
    </citation>
    <scope>NUCLEOTIDE SEQUENCE [LARGE SCALE GENOMIC DNA]</scope>
    <source>
        <strain evidence="3">CLIB89(W29)</strain>
    </source>
</reference>
<dbReference type="Proteomes" id="UP000182444">
    <property type="component" value="Chromosome 1D"/>
</dbReference>
<dbReference type="VEuPathDB" id="FungiDB:YALI1_D21553g"/>
<dbReference type="AlphaFoldDB" id="A0A1D8NEZ3"/>
<evidence type="ECO:0000256" key="1">
    <source>
        <dbReference type="SAM" id="Phobius"/>
    </source>
</evidence>
<evidence type="ECO:0000313" key="2">
    <source>
        <dbReference type="EMBL" id="AOW04199.1"/>
    </source>
</evidence>
<protein>
    <submittedName>
        <fullName evidence="2">Uncharacterized protein</fullName>
    </submittedName>
</protein>
<name>A0A1D8NEZ3_YARLL</name>
<evidence type="ECO:0000313" key="3">
    <source>
        <dbReference type="Proteomes" id="UP000182444"/>
    </source>
</evidence>
<proteinExistence type="predicted"/>
<sequence>MTLMSGGVVSVLLADPHTGGQIVSGLVGHAKPVLEQTSRVVSLGMRRLVEVGELLTHIVGGSHVFKQPGSESHAVKSDAFGHQGSQVFKRERLDVVTYSIIGLDGPEKVPEGNHNLMEVLGHPSEVQQVSLTRVGRRLDHSRTLSVKVGFRKRLQRLKRVAINCNGRHGGRCGVQNAVRGKLPTIMSLQIYSSRVFFFFFFFSSFLSFYVLFGVRACGLSHDMERFVRMQTIMRIVRDTNQELETRGTQ</sequence>
<keyword evidence="1" id="KW-0472">Membrane</keyword>
<dbReference type="EMBL" id="CP017556">
    <property type="protein sequence ID" value="AOW04199.1"/>
    <property type="molecule type" value="Genomic_DNA"/>
</dbReference>
<feature type="transmembrane region" description="Helical" evidence="1">
    <location>
        <begin position="195"/>
        <end position="218"/>
    </location>
</feature>
<keyword evidence="1" id="KW-0812">Transmembrane</keyword>
<accession>A0A1D8NEZ3</accession>
<organism evidence="2 3">
    <name type="scientific">Yarrowia lipolytica</name>
    <name type="common">Candida lipolytica</name>
    <dbReference type="NCBI Taxonomy" id="4952"/>
    <lineage>
        <taxon>Eukaryota</taxon>
        <taxon>Fungi</taxon>
        <taxon>Dikarya</taxon>
        <taxon>Ascomycota</taxon>
        <taxon>Saccharomycotina</taxon>
        <taxon>Dipodascomycetes</taxon>
        <taxon>Dipodascales</taxon>
        <taxon>Dipodascales incertae sedis</taxon>
        <taxon>Yarrowia</taxon>
    </lineage>
</organism>
<gene>
    <name evidence="2" type="ORF">YALI1_D21553g</name>
</gene>
<keyword evidence="1" id="KW-1133">Transmembrane helix</keyword>